<keyword evidence="5 7" id="KW-1133">Transmembrane helix</keyword>
<feature type="transmembrane region" description="Helical" evidence="7">
    <location>
        <begin position="37"/>
        <end position="54"/>
    </location>
</feature>
<feature type="transmembrane region" description="Helical" evidence="7">
    <location>
        <begin position="261"/>
        <end position="280"/>
    </location>
</feature>
<evidence type="ECO:0000256" key="7">
    <source>
        <dbReference type="SAM" id="Phobius"/>
    </source>
</evidence>
<comment type="caution">
    <text evidence="9">The sequence shown here is derived from an EMBL/GenBank/DDBJ whole genome shotgun (WGS) entry which is preliminary data.</text>
</comment>
<dbReference type="PANTHER" id="PTHR40074">
    <property type="entry name" value="O-ACETYLTRANSFERASE WECH"/>
    <property type="match status" value="1"/>
</dbReference>
<dbReference type="Pfam" id="PF01757">
    <property type="entry name" value="Acyl_transf_3"/>
    <property type="match status" value="1"/>
</dbReference>
<evidence type="ECO:0000256" key="5">
    <source>
        <dbReference type="ARBA" id="ARBA00022989"/>
    </source>
</evidence>
<feature type="transmembrane region" description="Helical" evidence="7">
    <location>
        <begin position="292"/>
        <end position="310"/>
    </location>
</feature>
<protein>
    <submittedName>
        <fullName evidence="9">Conserved membrane protein</fullName>
    </submittedName>
</protein>
<feature type="transmembrane region" description="Helical" evidence="7">
    <location>
        <begin position="75"/>
        <end position="92"/>
    </location>
</feature>
<evidence type="ECO:0000313" key="9">
    <source>
        <dbReference type="EMBL" id="CDL90685.1"/>
    </source>
</evidence>
<keyword evidence="6 7" id="KW-0472">Membrane</keyword>
<dbReference type="AlphaFoldDB" id="W6N3X7"/>
<evidence type="ECO:0000256" key="6">
    <source>
        <dbReference type="ARBA" id="ARBA00023136"/>
    </source>
</evidence>
<feature type="transmembrane region" description="Helical" evidence="7">
    <location>
        <begin position="164"/>
        <end position="180"/>
    </location>
</feature>
<organism evidence="9 10">
    <name type="scientific">Clostridium tyrobutyricum DIVETGP</name>
    <dbReference type="NCBI Taxonomy" id="1408889"/>
    <lineage>
        <taxon>Bacteria</taxon>
        <taxon>Bacillati</taxon>
        <taxon>Bacillota</taxon>
        <taxon>Clostridia</taxon>
        <taxon>Eubacteriales</taxon>
        <taxon>Clostridiaceae</taxon>
        <taxon>Clostridium</taxon>
    </lineage>
</organism>
<comment type="subcellular location">
    <subcellularLocation>
        <location evidence="1">Cell membrane</location>
        <topology evidence="1">Multi-pass membrane protein</topology>
    </subcellularLocation>
</comment>
<evidence type="ECO:0000256" key="3">
    <source>
        <dbReference type="ARBA" id="ARBA00022475"/>
    </source>
</evidence>
<accession>W6N3X7</accession>
<dbReference type="PANTHER" id="PTHR40074:SF2">
    <property type="entry name" value="O-ACETYLTRANSFERASE WECH"/>
    <property type="match status" value="1"/>
</dbReference>
<gene>
    <name evidence="9" type="ORF">CTDIVETGP_0755</name>
</gene>
<dbReference type="GO" id="GO:0005886">
    <property type="term" value="C:plasma membrane"/>
    <property type="evidence" value="ECO:0007669"/>
    <property type="project" value="UniProtKB-SubCell"/>
</dbReference>
<dbReference type="Proteomes" id="UP000019482">
    <property type="component" value="Unassembled WGS sequence"/>
</dbReference>
<dbReference type="GO" id="GO:0009246">
    <property type="term" value="P:enterobacterial common antigen biosynthetic process"/>
    <property type="evidence" value="ECO:0007669"/>
    <property type="project" value="TreeGrafter"/>
</dbReference>
<reference evidence="9 10" key="1">
    <citation type="journal article" date="2015" name="Genome Announc.">
        <title>Draft Genome Sequence of Clostridium tyrobutyricum Strain DIVETGP, Isolated from Cow's Milk for Grana Padano Production.</title>
        <authorList>
            <person name="Soggiu A."/>
            <person name="Piras C."/>
            <person name="Gaiarsa S."/>
            <person name="Sassera D."/>
            <person name="Roncada P."/>
            <person name="Bendixen E."/>
            <person name="Brasca M."/>
            <person name="Bonizzi L."/>
        </authorList>
    </citation>
    <scope>NUCLEOTIDE SEQUENCE [LARGE SCALE GENOMIC DNA]</scope>
    <source>
        <strain evidence="9 10">DIVETGP</strain>
    </source>
</reference>
<dbReference type="GO" id="GO:0016413">
    <property type="term" value="F:O-acetyltransferase activity"/>
    <property type="evidence" value="ECO:0007669"/>
    <property type="project" value="TreeGrafter"/>
</dbReference>
<keyword evidence="3" id="KW-1003">Cell membrane</keyword>
<dbReference type="InterPro" id="IPR002656">
    <property type="entry name" value="Acyl_transf_3_dom"/>
</dbReference>
<feature type="transmembrane region" description="Helical" evidence="7">
    <location>
        <begin position="131"/>
        <end position="152"/>
    </location>
</feature>
<keyword evidence="10" id="KW-1185">Reference proteome</keyword>
<proteinExistence type="inferred from homology"/>
<feature type="transmembrane region" description="Helical" evidence="7">
    <location>
        <begin position="104"/>
        <end position="124"/>
    </location>
</feature>
<evidence type="ECO:0000259" key="8">
    <source>
        <dbReference type="Pfam" id="PF01757"/>
    </source>
</evidence>
<feature type="transmembrane region" description="Helical" evidence="7">
    <location>
        <begin position="233"/>
        <end position="249"/>
    </location>
</feature>
<evidence type="ECO:0000256" key="1">
    <source>
        <dbReference type="ARBA" id="ARBA00004651"/>
    </source>
</evidence>
<dbReference type="EMBL" id="CBXI010000008">
    <property type="protein sequence ID" value="CDL90685.1"/>
    <property type="molecule type" value="Genomic_DNA"/>
</dbReference>
<feature type="domain" description="Acyltransferase 3" evidence="8">
    <location>
        <begin position="2"/>
        <end position="311"/>
    </location>
</feature>
<sequence length="317" mass="37862">MAILGVIGIHISATTLRYNPYPTTYNITFILNQICRFSVPAFIFISGMGITISYNRKENYFYFLWKRCKKVLPQYLVWCLIYIIAITKNYNIHQNIDYIIHGKVFYHLYFIPLIIELYLIFPIIYRFIENIWFVILSFGVTAVMIIYTYYFINVTPDMWFFDKKNLLYWIFYFCIGGYIGKHKDTILPKLKNYSFIIFGCLIISMLYVLDSLIFYKGIGKNLEYLVTFQRPSIIIYSTLFILFIFSFNWKNKLFMGIIKYISKASYSVYLCHALILYLYTQYYISNGYSLNSLHFELKAFLITFFGALIINELKKFL</sequence>
<keyword evidence="4 7" id="KW-0812">Transmembrane</keyword>
<evidence type="ECO:0000313" key="10">
    <source>
        <dbReference type="Proteomes" id="UP000019482"/>
    </source>
</evidence>
<feature type="transmembrane region" description="Helical" evidence="7">
    <location>
        <begin position="192"/>
        <end position="213"/>
    </location>
</feature>
<evidence type="ECO:0000256" key="2">
    <source>
        <dbReference type="ARBA" id="ARBA00007400"/>
    </source>
</evidence>
<comment type="similarity">
    <text evidence="2">Belongs to the acyltransferase 3 family.</text>
</comment>
<evidence type="ECO:0000256" key="4">
    <source>
        <dbReference type="ARBA" id="ARBA00022692"/>
    </source>
</evidence>
<name>W6N3X7_CLOTY</name>